<reference evidence="1" key="1">
    <citation type="submission" date="2022-08" db="EMBL/GenBank/DDBJ databases">
        <title>A Global Phylogenomic Analysis of the Shiitake Genus Lentinula.</title>
        <authorList>
            <consortium name="DOE Joint Genome Institute"/>
            <person name="Sierra-Patev S."/>
            <person name="Min B."/>
            <person name="Naranjo-Ortiz M."/>
            <person name="Looney B."/>
            <person name="Konkel Z."/>
            <person name="Slot J.C."/>
            <person name="Sakamoto Y."/>
            <person name="Steenwyk J.L."/>
            <person name="Rokas A."/>
            <person name="Carro J."/>
            <person name="Camarero S."/>
            <person name="Ferreira P."/>
            <person name="Molpeceres G."/>
            <person name="Ruiz-Duenas F.J."/>
            <person name="Serrano A."/>
            <person name="Henrissat B."/>
            <person name="Drula E."/>
            <person name="Hughes K.W."/>
            <person name="Mata J.L."/>
            <person name="Ishikawa N.K."/>
            <person name="Vargas-Isla R."/>
            <person name="Ushijima S."/>
            <person name="Smith C.A."/>
            <person name="Ahrendt S."/>
            <person name="Andreopoulos W."/>
            <person name="He G."/>
            <person name="Labutti K."/>
            <person name="Lipzen A."/>
            <person name="Ng V."/>
            <person name="Riley R."/>
            <person name="Sandor L."/>
            <person name="Barry K."/>
            <person name="Martinez A.T."/>
            <person name="Xiao Y."/>
            <person name="Gibbons J.G."/>
            <person name="Terashima K."/>
            <person name="Grigoriev I.V."/>
            <person name="Hibbett D.S."/>
        </authorList>
    </citation>
    <scope>NUCLEOTIDE SEQUENCE</scope>
    <source>
        <strain evidence="1">RHP3577 ss4</strain>
    </source>
</reference>
<proteinExistence type="predicted"/>
<organism evidence="1 2">
    <name type="scientific">Lentinula lateritia</name>
    <dbReference type="NCBI Taxonomy" id="40482"/>
    <lineage>
        <taxon>Eukaryota</taxon>
        <taxon>Fungi</taxon>
        <taxon>Dikarya</taxon>
        <taxon>Basidiomycota</taxon>
        <taxon>Agaricomycotina</taxon>
        <taxon>Agaricomycetes</taxon>
        <taxon>Agaricomycetidae</taxon>
        <taxon>Agaricales</taxon>
        <taxon>Marasmiineae</taxon>
        <taxon>Omphalotaceae</taxon>
        <taxon>Lentinula</taxon>
    </lineage>
</organism>
<dbReference type="Proteomes" id="UP001150217">
    <property type="component" value="Unassembled WGS sequence"/>
</dbReference>
<evidence type="ECO:0000313" key="2">
    <source>
        <dbReference type="Proteomes" id="UP001150217"/>
    </source>
</evidence>
<evidence type="ECO:0008006" key="3">
    <source>
        <dbReference type="Google" id="ProtNLM"/>
    </source>
</evidence>
<evidence type="ECO:0000313" key="1">
    <source>
        <dbReference type="EMBL" id="KAJ4499148.1"/>
    </source>
</evidence>
<feature type="non-terminal residue" evidence="1">
    <location>
        <position position="1"/>
    </location>
</feature>
<dbReference type="EMBL" id="JANVFT010000012">
    <property type="protein sequence ID" value="KAJ4499148.1"/>
    <property type="molecule type" value="Genomic_DNA"/>
</dbReference>
<accession>A0ABQ8VRZ5</accession>
<keyword evidence="2" id="KW-1185">Reference proteome</keyword>
<comment type="caution">
    <text evidence="1">The sequence shown here is derived from an EMBL/GenBank/DDBJ whole genome shotgun (WGS) entry which is preliminary data.</text>
</comment>
<protein>
    <recommendedName>
        <fullName evidence="3">HNH nuclease domain-containing protein</fullName>
    </recommendedName>
</protein>
<sequence>LKIRYESLETWWLAVDILHCNPNFHGHPRYDYIIFSGILGPVFAQLHYLLLCNACDSQYPIALMQAYKIVNTRSCIDKDLGLLRIRKEHNLEFISVRSIVRGAVVLPISSETDDRFVWDPLDGDMFLRVKKYFPGFTDAR</sequence>
<name>A0ABQ8VRZ5_9AGAR</name>
<gene>
    <name evidence="1" type="ORF">C8R41DRAFT_755202</name>
</gene>